<reference evidence="2 3" key="1">
    <citation type="submission" date="2020-08" db="EMBL/GenBank/DDBJ databases">
        <title>Sequencing the genomes of 1000 actinobacteria strains.</title>
        <authorList>
            <person name="Klenk H.-P."/>
        </authorList>
    </citation>
    <scope>NUCLEOTIDE SEQUENCE [LARGE SCALE GENOMIC DNA]</scope>
    <source>
        <strain evidence="2 3">DSM 45084</strain>
    </source>
</reference>
<comment type="caution">
    <text evidence="2">The sequence shown here is derived from an EMBL/GenBank/DDBJ whole genome shotgun (WGS) entry which is preliminary data.</text>
</comment>
<evidence type="ECO:0000313" key="3">
    <source>
        <dbReference type="Proteomes" id="UP000542674"/>
    </source>
</evidence>
<feature type="domain" description="DUF397" evidence="1">
    <location>
        <begin position="2"/>
        <end position="17"/>
    </location>
</feature>
<evidence type="ECO:0000259" key="1">
    <source>
        <dbReference type="Pfam" id="PF04149"/>
    </source>
</evidence>
<dbReference type="InterPro" id="IPR007278">
    <property type="entry name" value="DUF397"/>
</dbReference>
<dbReference type="AlphaFoldDB" id="A0A7W7WTD5"/>
<sequence>MWRKSSYSTDQANCVEVMWQKSSHSTSQANCVEVMWQKSSHSEPENCVEVARSADRVSIRDSKNPDGPVLTVPAVDWRGFIRPRG</sequence>
<accession>A0A7W7WTD5</accession>
<keyword evidence="3" id="KW-1185">Reference proteome</keyword>
<dbReference type="Pfam" id="PF04149">
    <property type="entry name" value="DUF397"/>
    <property type="match status" value="2"/>
</dbReference>
<organism evidence="2 3">
    <name type="scientific">Saccharothrix violaceirubra</name>
    <dbReference type="NCBI Taxonomy" id="413306"/>
    <lineage>
        <taxon>Bacteria</taxon>
        <taxon>Bacillati</taxon>
        <taxon>Actinomycetota</taxon>
        <taxon>Actinomycetes</taxon>
        <taxon>Pseudonocardiales</taxon>
        <taxon>Pseudonocardiaceae</taxon>
        <taxon>Saccharothrix</taxon>
    </lineage>
</organism>
<evidence type="ECO:0000313" key="2">
    <source>
        <dbReference type="EMBL" id="MBB4963080.1"/>
    </source>
</evidence>
<feature type="domain" description="DUF397" evidence="1">
    <location>
        <begin position="35"/>
        <end position="82"/>
    </location>
</feature>
<dbReference type="EMBL" id="JACHJS010000001">
    <property type="protein sequence ID" value="MBB4963080.1"/>
    <property type="molecule type" value="Genomic_DNA"/>
</dbReference>
<protein>
    <recommendedName>
        <fullName evidence="1">DUF397 domain-containing protein</fullName>
    </recommendedName>
</protein>
<gene>
    <name evidence="2" type="ORF">F4559_000439</name>
</gene>
<dbReference type="Proteomes" id="UP000542674">
    <property type="component" value="Unassembled WGS sequence"/>
</dbReference>
<proteinExistence type="predicted"/>
<dbReference type="RefSeq" id="WP_184665910.1">
    <property type="nucleotide sequence ID" value="NZ_BAABAI010000004.1"/>
</dbReference>
<name>A0A7W7WTD5_9PSEU</name>